<protein>
    <recommendedName>
        <fullName evidence="4">Type II toxin-antitoxin system RelE/ParE family toxin</fullName>
    </recommendedName>
</protein>
<keyword evidence="3" id="KW-1185">Reference proteome</keyword>
<comment type="caution">
    <text evidence="2">The sequence shown here is derived from an EMBL/GenBank/DDBJ whole genome shotgun (WGS) entry which is preliminary data.</text>
</comment>
<organism evidence="2 3">
    <name type="scientific">Labrys miyagiensis</name>
    <dbReference type="NCBI Taxonomy" id="346912"/>
    <lineage>
        <taxon>Bacteria</taxon>
        <taxon>Pseudomonadati</taxon>
        <taxon>Pseudomonadota</taxon>
        <taxon>Alphaproteobacteria</taxon>
        <taxon>Hyphomicrobiales</taxon>
        <taxon>Xanthobacteraceae</taxon>
        <taxon>Labrys</taxon>
    </lineage>
</organism>
<sequence length="109" mass="12366">MTMPHEVVFRRRARSDLLSIYKHIAKAGAPKAAGNFVLDIEKFCRGPAQFPQRGTARPGMKPGTRLAFYRRQATISYFIDEENNRIVILQVWGKGRDFEAALGIKNENS</sequence>
<evidence type="ECO:0000313" key="3">
    <source>
        <dbReference type="Proteomes" id="UP001156882"/>
    </source>
</evidence>
<dbReference type="Proteomes" id="UP001156882">
    <property type="component" value="Unassembled WGS sequence"/>
</dbReference>
<dbReference type="InterPro" id="IPR007712">
    <property type="entry name" value="RelE/ParE_toxin"/>
</dbReference>
<dbReference type="Pfam" id="PF05016">
    <property type="entry name" value="ParE_toxin"/>
    <property type="match status" value="1"/>
</dbReference>
<evidence type="ECO:0008006" key="4">
    <source>
        <dbReference type="Google" id="ProtNLM"/>
    </source>
</evidence>
<reference evidence="3" key="1">
    <citation type="journal article" date="2019" name="Int. J. Syst. Evol. Microbiol.">
        <title>The Global Catalogue of Microorganisms (GCM) 10K type strain sequencing project: providing services to taxonomists for standard genome sequencing and annotation.</title>
        <authorList>
            <consortium name="The Broad Institute Genomics Platform"/>
            <consortium name="The Broad Institute Genome Sequencing Center for Infectious Disease"/>
            <person name="Wu L."/>
            <person name="Ma J."/>
        </authorList>
    </citation>
    <scope>NUCLEOTIDE SEQUENCE [LARGE SCALE GENOMIC DNA]</scope>
    <source>
        <strain evidence="3">NBRC 101365</strain>
    </source>
</reference>
<dbReference type="InterPro" id="IPR035093">
    <property type="entry name" value="RelE/ParE_toxin_dom_sf"/>
</dbReference>
<name>A0ABQ6CC61_9HYPH</name>
<gene>
    <name evidence="2" type="ORF">GCM10007874_07350</name>
</gene>
<proteinExistence type="predicted"/>
<evidence type="ECO:0000313" key="2">
    <source>
        <dbReference type="EMBL" id="GLS17720.1"/>
    </source>
</evidence>
<keyword evidence="1" id="KW-1277">Toxin-antitoxin system</keyword>
<dbReference type="Gene3D" id="3.30.2310.20">
    <property type="entry name" value="RelE-like"/>
    <property type="match status" value="1"/>
</dbReference>
<dbReference type="EMBL" id="BSPC01000005">
    <property type="protein sequence ID" value="GLS17720.1"/>
    <property type="molecule type" value="Genomic_DNA"/>
</dbReference>
<evidence type="ECO:0000256" key="1">
    <source>
        <dbReference type="ARBA" id="ARBA00022649"/>
    </source>
</evidence>
<accession>A0ABQ6CC61</accession>